<dbReference type="PANTHER" id="PTHR46250:SF18">
    <property type="entry name" value="MYB_SANT-LIKE DOMAIN-CONTAINING PROTEIN"/>
    <property type="match status" value="1"/>
</dbReference>
<dbReference type="Pfam" id="PF12776">
    <property type="entry name" value="Myb_DNA-bind_3"/>
    <property type="match status" value="1"/>
</dbReference>
<feature type="region of interest" description="Disordered" evidence="1">
    <location>
        <begin position="180"/>
        <end position="204"/>
    </location>
</feature>
<organism evidence="3 4">
    <name type="scientific">Iris pallida</name>
    <name type="common">Sweet iris</name>
    <dbReference type="NCBI Taxonomy" id="29817"/>
    <lineage>
        <taxon>Eukaryota</taxon>
        <taxon>Viridiplantae</taxon>
        <taxon>Streptophyta</taxon>
        <taxon>Embryophyta</taxon>
        <taxon>Tracheophyta</taxon>
        <taxon>Spermatophyta</taxon>
        <taxon>Magnoliopsida</taxon>
        <taxon>Liliopsida</taxon>
        <taxon>Asparagales</taxon>
        <taxon>Iridaceae</taxon>
        <taxon>Iridoideae</taxon>
        <taxon>Irideae</taxon>
        <taxon>Iris</taxon>
    </lineage>
</organism>
<name>A0AAX6G5C9_IRIPA</name>
<dbReference type="PANTHER" id="PTHR46250">
    <property type="entry name" value="MYB/SANT-LIKE DNA-BINDING DOMAIN PROTEIN-RELATED"/>
    <property type="match status" value="1"/>
</dbReference>
<accession>A0AAX6G5C9</accession>
<keyword evidence="4" id="KW-1185">Reference proteome</keyword>
<gene>
    <name evidence="3" type="ORF">M6B38_127975</name>
</gene>
<protein>
    <recommendedName>
        <fullName evidence="2">Myb/SANT-like domain-containing protein</fullName>
    </recommendedName>
</protein>
<dbReference type="Proteomes" id="UP001140949">
    <property type="component" value="Unassembled WGS sequence"/>
</dbReference>
<sequence length="301" mass="34248">MASSKHHWTTIEDAKLVECLIDLASDGKWKADNGTFRTGYAKQLQVWLHEKLPGCSLQASPHIESRVKHMKKQYCAIAEMLGPNASGFVWNDELKCVVCDKDVFQDWVKSHPTAKGLRNKPFPYYDDLGTIFGKDKTRGERAEASIDDVESMEEVTNEVQVHDLDDDVQENVDVNENVSHSYAPTKDACSSGRRTRKRTSTTESTTLENLVSVTKNMSKLYEETSANMAKIAKCFEIETEWKSRRLNVFEEVSKVEGFSDSDMLRAGDILSRDAARANYFFTLPDGMRKLYLQSLLNRFTY</sequence>
<dbReference type="AlphaFoldDB" id="A0AAX6G5C9"/>
<feature type="domain" description="Myb/SANT-like" evidence="2">
    <location>
        <begin position="7"/>
        <end position="105"/>
    </location>
</feature>
<dbReference type="EMBL" id="JANAVB010022596">
    <property type="protein sequence ID" value="KAJ6823880.1"/>
    <property type="molecule type" value="Genomic_DNA"/>
</dbReference>
<reference evidence="3" key="2">
    <citation type="submission" date="2023-04" db="EMBL/GenBank/DDBJ databases">
        <authorList>
            <person name="Bruccoleri R.E."/>
            <person name="Oakeley E.J."/>
            <person name="Faust A.-M."/>
            <person name="Dessus-Babus S."/>
            <person name="Altorfer M."/>
            <person name="Burckhardt D."/>
            <person name="Oertli M."/>
            <person name="Naumann U."/>
            <person name="Petersen F."/>
            <person name="Wong J."/>
        </authorList>
    </citation>
    <scope>NUCLEOTIDE SEQUENCE</scope>
    <source>
        <strain evidence="3">GSM-AAB239-AS_SAM_17_03QT</strain>
        <tissue evidence="3">Leaf</tissue>
    </source>
</reference>
<evidence type="ECO:0000313" key="3">
    <source>
        <dbReference type="EMBL" id="KAJ6823880.1"/>
    </source>
</evidence>
<comment type="caution">
    <text evidence="3">The sequence shown here is derived from an EMBL/GenBank/DDBJ whole genome shotgun (WGS) entry which is preliminary data.</text>
</comment>
<evidence type="ECO:0000259" key="2">
    <source>
        <dbReference type="Pfam" id="PF12776"/>
    </source>
</evidence>
<evidence type="ECO:0000256" key="1">
    <source>
        <dbReference type="SAM" id="MobiDB-lite"/>
    </source>
</evidence>
<reference evidence="3" key="1">
    <citation type="journal article" date="2023" name="GigaByte">
        <title>Genome assembly of the bearded iris, Iris pallida Lam.</title>
        <authorList>
            <person name="Bruccoleri R.E."/>
            <person name="Oakeley E.J."/>
            <person name="Faust A.M.E."/>
            <person name="Altorfer M."/>
            <person name="Dessus-Babus S."/>
            <person name="Burckhardt D."/>
            <person name="Oertli M."/>
            <person name="Naumann U."/>
            <person name="Petersen F."/>
            <person name="Wong J."/>
        </authorList>
    </citation>
    <scope>NUCLEOTIDE SEQUENCE</scope>
    <source>
        <strain evidence="3">GSM-AAB239-AS_SAM_17_03QT</strain>
    </source>
</reference>
<proteinExistence type="predicted"/>
<dbReference type="InterPro" id="IPR024752">
    <property type="entry name" value="Myb/SANT-like_dom"/>
</dbReference>
<evidence type="ECO:0000313" key="4">
    <source>
        <dbReference type="Proteomes" id="UP001140949"/>
    </source>
</evidence>